<dbReference type="InParanoid" id="G8YHH5"/>
<evidence type="ECO:0000313" key="4">
    <source>
        <dbReference type="EMBL" id="CCE80877.1"/>
    </source>
</evidence>
<accession>G8YHH5</accession>
<proteinExistence type="predicted"/>
<dbReference type="STRING" id="559304.G8YHH5"/>
<dbReference type="PANTHER" id="PTHR12436">
    <property type="entry name" value="80 KDA MCM3-ASSOCIATED PROTEIN"/>
    <property type="match status" value="1"/>
</dbReference>
<dbReference type="Pfam" id="PF03399">
    <property type="entry name" value="SAC3_GANP"/>
    <property type="match status" value="1"/>
</dbReference>
<evidence type="ECO:0000313" key="3">
    <source>
        <dbReference type="EMBL" id="CCE80112.1"/>
    </source>
</evidence>
<evidence type="ECO:0000313" key="5">
    <source>
        <dbReference type="Proteomes" id="UP000005222"/>
    </source>
</evidence>
<reference evidence="5" key="2">
    <citation type="journal article" date="2012" name="G3 (Bethesda)">
        <title>Pichia sorbitophila, an interspecies yeast hybrid reveals early steps of genome resolution following polyploidization.</title>
        <authorList>
            <person name="Leh Louis V."/>
            <person name="Despons L."/>
            <person name="Friedrich A."/>
            <person name="Martin T."/>
            <person name="Durrens P."/>
            <person name="Casaregola S."/>
            <person name="Neuveglise C."/>
            <person name="Fairhead C."/>
            <person name="Marck C."/>
            <person name="Cruz J.A."/>
            <person name="Straub M.L."/>
            <person name="Kugler V."/>
            <person name="Sacerdot C."/>
            <person name="Uzunov Z."/>
            <person name="Thierry A."/>
            <person name="Weiss S."/>
            <person name="Bleykasten C."/>
            <person name="De Montigny J."/>
            <person name="Jacques N."/>
            <person name="Jung P."/>
            <person name="Lemaire M."/>
            <person name="Mallet S."/>
            <person name="Morel G."/>
            <person name="Richard G.F."/>
            <person name="Sarkar A."/>
            <person name="Savel G."/>
            <person name="Schacherer J."/>
            <person name="Seret M.L."/>
            <person name="Talla E."/>
            <person name="Samson G."/>
            <person name="Jubin C."/>
            <person name="Poulain J."/>
            <person name="Vacherie B."/>
            <person name="Barbe V."/>
            <person name="Pelletier E."/>
            <person name="Sherman D.J."/>
            <person name="Westhof E."/>
            <person name="Weissenbach J."/>
            <person name="Baret P.V."/>
            <person name="Wincker P."/>
            <person name="Gaillardin C."/>
            <person name="Dujon B."/>
            <person name="Souciet J.L."/>
        </authorList>
    </citation>
    <scope>NUCLEOTIDE SEQUENCE [LARGE SCALE GENOMIC DNA]</scope>
    <source>
        <strain evidence="5">ATCC MYA-4447 / BCRC 22081 / CBS 7064 / NBRC 10061 / NRRL Y-12695</strain>
    </source>
</reference>
<feature type="compositionally biased region" description="Low complexity" evidence="1">
    <location>
        <begin position="186"/>
        <end position="198"/>
    </location>
</feature>
<keyword evidence="5" id="KW-1185">Reference proteome</keyword>
<dbReference type="OrthoDB" id="199574at2759"/>
<dbReference type="eggNOG" id="KOG1861">
    <property type="taxonomic scope" value="Eukaryota"/>
</dbReference>
<organism evidence="4 5">
    <name type="scientific">Pichia sorbitophila (strain ATCC MYA-4447 / BCRC 22081 / CBS 7064 / NBRC 10061 / NRRL Y-12695)</name>
    <name type="common">Hybrid yeast</name>
    <dbReference type="NCBI Taxonomy" id="559304"/>
    <lineage>
        <taxon>Eukaryota</taxon>
        <taxon>Fungi</taxon>
        <taxon>Dikarya</taxon>
        <taxon>Ascomycota</taxon>
        <taxon>Saccharomycotina</taxon>
        <taxon>Pichiomycetes</taxon>
        <taxon>Debaryomycetaceae</taxon>
        <taxon>Millerozyma</taxon>
    </lineage>
</organism>
<name>G8YHH5_PICSO</name>
<reference evidence="4" key="1">
    <citation type="submission" date="2011-10" db="EMBL/GenBank/DDBJ databases">
        <authorList>
            <person name="Genoscope - CEA"/>
        </authorList>
    </citation>
    <scope>NUCLEOTIDE SEQUENCE</scope>
</reference>
<evidence type="ECO:0000259" key="2">
    <source>
        <dbReference type="Pfam" id="PF03399"/>
    </source>
</evidence>
<dbReference type="InterPro" id="IPR045107">
    <property type="entry name" value="SAC3/GANP/THP3"/>
</dbReference>
<dbReference type="PANTHER" id="PTHR12436:SF4">
    <property type="entry name" value="LEUKOCYTE RECEPTOR CLUSTER MEMBER 8"/>
    <property type="match status" value="1"/>
</dbReference>
<dbReference type="EMBL" id="FO082052">
    <property type="protein sequence ID" value="CCE80877.1"/>
    <property type="molecule type" value="Genomic_DNA"/>
</dbReference>
<dbReference type="Proteomes" id="UP000005222">
    <property type="component" value="Chromosome G"/>
</dbReference>
<dbReference type="Gene3D" id="1.25.40.990">
    <property type="match status" value="1"/>
</dbReference>
<dbReference type="AlphaFoldDB" id="G8YHH5"/>
<feature type="compositionally biased region" description="Polar residues" evidence="1">
    <location>
        <begin position="155"/>
        <end position="166"/>
    </location>
</feature>
<gene>
    <name evidence="4" type="primary">Piso0_003210</name>
    <name evidence="3" type="ORF">GNLVRS01_PISO0G07310g</name>
    <name evidence="4" type="ORF">GNLVRS01_PISO0H07311g</name>
</gene>
<feature type="region of interest" description="Disordered" evidence="1">
    <location>
        <begin position="139"/>
        <end position="205"/>
    </location>
</feature>
<dbReference type="HOGENOM" id="CLU_015513_4_0_1"/>
<feature type="domain" description="SAC3/GANP/THP3 conserved" evidence="2">
    <location>
        <begin position="223"/>
        <end position="452"/>
    </location>
</feature>
<dbReference type="Proteomes" id="UP000005222">
    <property type="component" value="Chromosome H"/>
</dbReference>
<evidence type="ECO:0000256" key="1">
    <source>
        <dbReference type="SAM" id="MobiDB-lite"/>
    </source>
</evidence>
<protein>
    <submittedName>
        <fullName evidence="4">Piso0_003210 protein</fullName>
    </submittedName>
</protein>
<feature type="region of interest" description="Disordered" evidence="1">
    <location>
        <begin position="1"/>
        <end position="54"/>
    </location>
</feature>
<feature type="compositionally biased region" description="Polar residues" evidence="1">
    <location>
        <begin position="24"/>
        <end position="39"/>
    </location>
</feature>
<sequence>MGSTYNEVQPLSRRRKADKKGSEVQVNNTEPSSGNMQESSNRKTGDSSAQNWPPSLQRFVSNSFIRAGSLSDEEKVVFNYQLQKLMEMAIATNTIWKNDWESQHLPIFDKRNPNLQLVYFQNSDQGANNAPSVIQNAQAPENNARGQKKNAKRSVGSNAIPNQTEVPTDDYDSQERKKRRMARFGSKSLSNASGSSYSIPKKRQDEPVVGLCQDLEKNYLRLTSEPDPLKVRPLSVLERSYDYVLGKYRNSGFSYSYINNQFKSIRQDLTVQHIKNDFSIKVYETHARIALESKDLGEFNQCQSQLRYFYQLKKENENIDLTYLLPFELEFLCYRIVYMLLTANHSEINKLRLVVINSCNEDKGESGSTNFFKYISKAFQLQNCIIEGDYHTFFEIYGYFKNVSDAYLVHHLLKYYLVSKERLKALHTISKAYKKLPVPYISQLLAFGNSKDDETDSWEHFGKQYKLNDCISNNELDCTSVRYRLQQIVTAPNFSKIDIKGQV</sequence>
<dbReference type="EMBL" id="FO082053">
    <property type="protein sequence ID" value="CCE80112.1"/>
    <property type="molecule type" value="Genomic_DNA"/>
</dbReference>
<dbReference type="GO" id="GO:0005634">
    <property type="term" value="C:nucleus"/>
    <property type="evidence" value="ECO:0007669"/>
    <property type="project" value="TreeGrafter"/>
</dbReference>
<dbReference type="FunCoup" id="G8YHH5">
    <property type="interactions" value="75"/>
</dbReference>
<dbReference type="InterPro" id="IPR005062">
    <property type="entry name" value="SAC3/GANP/THP3_conserved"/>
</dbReference>